<keyword evidence="2" id="KW-1185">Reference proteome</keyword>
<dbReference type="Proteomes" id="UP001207468">
    <property type="component" value="Unassembled WGS sequence"/>
</dbReference>
<protein>
    <submittedName>
        <fullName evidence="1">Uncharacterized protein</fullName>
    </submittedName>
</protein>
<comment type="caution">
    <text evidence="1">The sequence shown here is derived from an EMBL/GenBank/DDBJ whole genome shotgun (WGS) entry which is preliminary data.</text>
</comment>
<name>A0ACC0TQT2_9AGAM</name>
<gene>
    <name evidence="1" type="ORF">F5148DRAFT_135958</name>
</gene>
<evidence type="ECO:0000313" key="2">
    <source>
        <dbReference type="Proteomes" id="UP001207468"/>
    </source>
</evidence>
<evidence type="ECO:0000313" key="1">
    <source>
        <dbReference type="EMBL" id="KAI9432620.1"/>
    </source>
</evidence>
<reference evidence="1" key="1">
    <citation type="submission" date="2021-03" db="EMBL/GenBank/DDBJ databases">
        <title>Evolutionary priming and transition to the ectomycorrhizal habit in an iconic lineage of mushroom-forming fungi: is preadaptation a requirement?</title>
        <authorList>
            <consortium name="DOE Joint Genome Institute"/>
            <person name="Looney B.P."/>
            <person name="Miyauchi S."/>
            <person name="Morin E."/>
            <person name="Drula E."/>
            <person name="Courty P.E."/>
            <person name="Chicoki N."/>
            <person name="Fauchery L."/>
            <person name="Kohler A."/>
            <person name="Kuo A."/>
            <person name="LaButti K."/>
            <person name="Pangilinan J."/>
            <person name="Lipzen A."/>
            <person name="Riley R."/>
            <person name="Andreopoulos W."/>
            <person name="He G."/>
            <person name="Johnson J."/>
            <person name="Barry K.W."/>
            <person name="Grigoriev I.V."/>
            <person name="Nagy L."/>
            <person name="Hibbett D."/>
            <person name="Henrissat B."/>
            <person name="Matheny P.B."/>
            <person name="Labbe J."/>
            <person name="Martin A.F."/>
        </authorList>
    </citation>
    <scope>NUCLEOTIDE SEQUENCE</scope>
    <source>
        <strain evidence="1">BPL698</strain>
    </source>
</reference>
<sequence length="200" mass="22669">MNPPLRMIPPRSLDFPRVRNPLCLPSPISLHHRFTTDTFIPCPFIFSYTLSDKLPLKSLLTYGLTILTCAHSVAYAIGILSIPSALIIPYRHPVTFQSRRLDRLRCIRLSLLLICYHRVRQVFSDSAVPTQLTSIHVPNKRARAKMYCLRNLLINQRPFASITIVPALSRIMHHRPLPPVCTCTIRASRACVAHNAAKLS</sequence>
<organism evidence="1 2">
    <name type="scientific">Russula earlei</name>
    <dbReference type="NCBI Taxonomy" id="71964"/>
    <lineage>
        <taxon>Eukaryota</taxon>
        <taxon>Fungi</taxon>
        <taxon>Dikarya</taxon>
        <taxon>Basidiomycota</taxon>
        <taxon>Agaricomycotina</taxon>
        <taxon>Agaricomycetes</taxon>
        <taxon>Russulales</taxon>
        <taxon>Russulaceae</taxon>
        <taxon>Russula</taxon>
    </lineage>
</organism>
<dbReference type="EMBL" id="JAGFNK010001314">
    <property type="protein sequence ID" value="KAI9432620.1"/>
    <property type="molecule type" value="Genomic_DNA"/>
</dbReference>
<accession>A0ACC0TQT2</accession>
<proteinExistence type="predicted"/>